<feature type="compositionally biased region" description="Acidic residues" evidence="1">
    <location>
        <begin position="823"/>
        <end position="859"/>
    </location>
</feature>
<feature type="region of interest" description="Disordered" evidence="1">
    <location>
        <begin position="138"/>
        <end position="168"/>
    </location>
</feature>
<feature type="compositionally biased region" description="Polar residues" evidence="1">
    <location>
        <begin position="278"/>
        <end position="331"/>
    </location>
</feature>
<sequence>MQPNRPDHIRLTQSSAVQSIEYTHQGQIPRHQQPLDPRYPPHDQVHQPRHPSHDPRYLPLNDSPYSSNDPSINNPLYEEAQGWYASSPDNIQPAHPNYHHESPRYAIQERDQLGYQGDQPFTNQHHRPLLANINRQNPRVSHLTPHPSPNIRPNSARSTARAHNMGSAVSRLHESPAHPVVHLANPSRLPDNSQPDHLNTTSLGSGGQSHTSPHVPNCAHSTTSVHNQAPAHSTASAHFTVSAHSTPSIHNRASAHSTTSVRVATVSHLCDSPVVTPVTLTNPSRLTNSSHPDLSESTSTRSGGQGHTSSHDIPNLAHSTTSARNPASTVSHLHDSPGVTPVNSTNRARVAGSAQPDFFTSTSTDPGVQGTQASGVEFTAAAPNRSVGSQSTTLDDSQPAPDPNQARSPSPVISLLNPSPAPAAKPNLTPDDVMKEFESKTLNQLRDLQNTHIRYKKLNLAIKIEAQNLYFDYQRKQHLLSLKYSRPFKLLTKYLGQRRTRQKESNWHNFQKTDPGAKEALKNTDNNIGQRNKDVSKLYKHRAQGTSTNTSQAALDSNSNTNDIDPNAEERSRFGKIFKSDETLRNEVKRWGEGVQLKLKELSDSFGVKGFLVLATQDHQKPLFFQGGSFLGDDYLRGLLDNGNPMRKFAMWTAGSKATSAKRKSNALAASGSDETVNNITDQPAKKKTKYAVAAFENRDVCQGNLAANHTYLAEQLKLMFKAAQSKSTLLDKRSSWPGTETVLRLARINHKLVVHENPVGLSVGHLINVPIKKMSIEDTWLVLRGLKNRWIELVEHQFDSLPKSATVRKQKVAAKPTTASREEEEEEEEEEEGYDDDEDDDDEDDDDEDDDDEEDDDL</sequence>
<dbReference type="SUPFAM" id="SSF48371">
    <property type="entry name" value="ARM repeat"/>
    <property type="match status" value="1"/>
</dbReference>
<organism evidence="2 3">
    <name type="scientific">Puccinia graminis f. sp. tritici</name>
    <dbReference type="NCBI Taxonomy" id="56615"/>
    <lineage>
        <taxon>Eukaryota</taxon>
        <taxon>Fungi</taxon>
        <taxon>Dikarya</taxon>
        <taxon>Basidiomycota</taxon>
        <taxon>Pucciniomycotina</taxon>
        <taxon>Pucciniomycetes</taxon>
        <taxon>Pucciniales</taxon>
        <taxon>Pucciniaceae</taxon>
        <taxon>Puccinia</taxon>
    </lineage>
</organism>
<feature type="compositionally biased region" description="Polar residues" evidence="1">
    <location>
        <begin position="11"/>
        <end position="26"/>
    </location>
</feature>
<dbReference type="Proteomes" id="UP000325313">
    <property type="component" value="Unassembled WGS sequence"/>
</dbReference>
<feature type="region of interest" description="Disordered" evidence="1">
    <location>
        <begin position="274"/>
        <end position="350"/>
    </location>
</feature>
<proteinExistence type="predicted"/>
<feature type="compositionally biased region" description="Polar residues" evidence="1">
    <location>
        <begin position="386"/>
        <end position="396"/>
    </location>
</feature>
<name>A0A5B0N1A8_PUCGR</name>
<reference evidence="2 3" key="1">
    <citation type="submission" date="2019-05" db="EMBL/GenBank/DDBJ databases">
        <title>Emergence of the Ug99 lineage of the wheat stem rust pathogen through somatic hybridization.</title>
        <authorList>
            <person name="Li F."/>
            <person name="Upadhyaya N.M."/>
            <person name="Sperschneider J."/>
            <person name="Matny O."/>
            <person name="Nguyen-Phuc H."/>
            <person name="Mago R."/>
            <person name="Raley C."/>
            <person name="Miller M.E."/>
            <person name="Silverstein K.A.T."/>
            <person name="Henningsen E."/>
            <person name="Hirsch C.D."/>
            <person name="Visser B."/>
            <person name="Pretorius Z.A."/>
            <person name="Steffenson B.J."/>
            <person name="Schwessinger B."/>
            <person name="Dodds P.N."/>
            <person name="Figueroa M."/>
        </authorList>
    </citation>
    <scope>NUCLEOTIDE SEQUENCE [LARGE SCALE GENOMIC DNA]</scope>
    <source>
        <strain evidence="2 3">Ug99</strain>
    </source>
</reference>
<feature type="region of interest" description="Disordered" evidence="1">
    <location>
        <begin position="1"/>
        <end position="71"/>
    </location>
</feature>
<evidence type="ECO:0000313" key="2">
    <source>
        <dbReference type="EMBL" id="KAA1082323.1"/>
    </source>
</evidence>
<protein>
    <submittedName>
        <fullName evidence="2">Uncharacterized protein</fullName>
    </submittedName>
</protein>
<accession>A0A5B0N1A8</accession>
<feature type="region of interest" description="Disordered" evidence="1">
    <location>
        <begin position="502"/>
        <end position="572"/>
    </location>
</feature>
<feature type="region of interest" description="Disordered" evidence="1">
    <location>
        <begin position="806"/>
        <end position="859"/>
    </location>
</feature>
<feature type="region of interest" description="Disordered" evidence="1">
    <location>
        <begin position="181"/>
        <end position="256"/>
    </location>
</feature>
<feature type="compositionally biased region" description="Basic and acidic residues" evidence="1">
    <location>
        <begin position="39"/>
        <end position="56"/>
    </location>
</feature>
<feature type="region of interest" description="Disordered" evidence="1">
    <location>
        <begin position="384"/>
        <end position="431"/>
    </location>
</feature>
<feature type="compositionally biased region" description="Polar residues" evidence="1">
    <location>
        <begin position="544"/>
        <end position="564"/>
    </location>
</feature>
<feature type="compositionally biased region" description="Basic and acidic residues" evidence="1">
    <location>
        <begin position="1"/>
        <end position="10"/>
    </location>
</feature>
<dbReference type="AlphaFoldDB" id="A0A5B0N1A8"/>
<evidence type="ECO:0000313" key="3">
    <source>
        <dbReference type="Proteomes" id="UP000325313"/>
    </source>
</evidence>
<evidence type="ECO:0000256" key="1">
    <source>
        <dbReference type="SAM" id="MobiDB-lite"/>
    </source>
</evidence>
<comment type="caution">
    <text evidence="2">The sequence shown here is derived from an EMBL/GenBank/DDBJ whole genome shotgun (WGS) entry which is preliminary data.</text>
</comment>
<dbReference type="InterPro" id="IPR016024">
    <property type="entry name" value="ARM-type_fold"/>
</dbReference>
<dbReference type="EMBL" id="VDEP01000439">
    <property type="protein sequence ID" value="KAA1082323.1"/>
    <property type="molecule type" value="Genomic_DNA"/>
</dbReference>
<gene>
    <name evidence="2" type="ORF">PGTUg99_033005</name>
</gene>
<feature type="compositionally biased region" description="Polar residues" evidence="1">
    <location>
        <begin position="190"/>
        <end position="256"/>
    </location>
</feature>